<sequence>MDSGKQNDTFSPNNPFNDVTSGGGGSSSAQQAAYSSPGAGPGYPPASSPTMDNLAHAQARLANLQLNSGAATPPPPSLSASQPYSAAPAYSSAPAGGAQAAGYGAGYGMQVTSGGGQAAGIVSSGSPQMTMAPAGSRPYQPAAITSSSSGGAGYAPGYGPYVPPPAQQASPPPPPPMYGGGAEAAGGPPLTPFRPTQQAASPGAPPQRLQLPAFVGPMLQFVDVDLTNAQWKGSVLVLTNESLLPHAVNPPVGSPGASSSAAGPSSAASAGPNMHIPVIEVWDDNVHGPGTGKPRSFQSVAIYTEPTFKYTFWRADITIPLHVTEEREVKYQINWGADEYAVQSPSAKPTYQFRVAAQSTHWRMCFTSNSQFARSVPENIRYSMRGSGPVISDLATKHRDNPFLVWVGAGGQLDGDNVWDDCAYVLAPFIMPGGNDRVRASVKWTNEMAAAVERWYLLAYLRQWFGVDLHAQSEMQGQQ</sequence>
<comment type="caution">
    <text evidence="1">The sequence shown here is derived from an EMBL/GenBank/DDBJ whole genome shotgun (WGS) entry which is preliminary data.</text>
</comment>
<evidence type="ECO:0000313" key="1">
    <source>
        <dbReference type="EMBL" id="KAJ1936043.1"/>
    </source>
</evidence>
<accession>A0ACC1J3A9</accession>
<organism evidence="1 2">
    <name type="scientific">Linderina macrospora</name>
    <dbReference type="NCBI Taxonomy" id="4868"/>
    <lineage>
        <taxon>Eukaryota</taxon>
        <taxon>Fungi</taxon>
        <taxon>Fungi incertae sedis</taxon>
        <taxon>Zoopagomycota</taxon>
        <taxon>Kickxellomycotina</taxon>
        <taxon>Kickxellomycetes</taxon>
        <taxon>Kickxellales</taxon>
        <taxon>Kickxellaceae</taxon>
        <taxon>Linderina</taxon>
    </lineage>
</organism>
<reference evidence="1" key="1">
    <citation type="submission" date="2022-07" db="EMBL/GenBank/DDBJ databases">
        <title>Phylogenomic reconstructions and comparative analyses of Kickxellomycotina fungi.</title>
        <authorList>
            <person name="Reynolds N.K."/>
            <person name="Stajich J.E."/>
            <person name="Barry K."/>
            <person name="Grigoriev I.V."/>
            <person name="Crous P."/>
            <person name="Smith M.E."/>
        </authorList>
    </citation>
    <scope>NUCLEOTIDE SEQUENCE</scope>
    <source>
        <strain evidence="1">NRRL 5244</strain>
    </source>
</reference>
<proteinExistence type="predicted"/>
<name>A0ACC1J3A9_9FUNG</name>
<dbReference type="EMBL" id="JANBPW010004024">
    <property type="protein sequence ID" value="KAJ1936043.1"/>
    <property type="molecule type" value="Genomic_DNA"/>
</dbReference>
<gene>
    <name evidence="1" type="ORF">FBU59_005184</name>
</gene>
<evidence type="ECO:0000313" key="2">
    <source>
        <dbReference type="Proteomes" id="UP001150603"/>
    </source>
</evidence>
<dbReference type="Proteomes" id="UP001150603">
    <property type="component" value="Unassembled WGS sequence"/>
</dbReference>
<protein>
    <submittedName>
        <fullName evidence="1">Uncharacterized protein</fullName>
    </submittedName>
</protein>
<keyword evidence="2" id="KW-1185">Reference proteome</keyword>
<feature type="non-terminal residue" evidence="1">
    <location>
        <position position="479"/>
    </location>
</feature>